<dbReference type="RefSeq" id="WP_078836032.1">
    <property type="nucleotide sequence ID" value="NZ_CP019894.1"/>
</dbReference>
<dbReference type="EMBL" id="CP019894">
    <property type="protein sequence ID" value="ARB05329.1"/>
    <property type="molecule type" value="Genomic_DNA"/>
</dbReference>
<organism evidence="1 2">
    <name type="scientific">Neisseria lactamica</name>
    <dbReference type="NCBI Taxonomy" id="486"/>
    <lineage>
        <taxon>Bacteria</taxon>
        <taxon>Pseudomonadati</taxon>
        <taxon>Pseudomonadota</taxon>
        <taxon>Betaproteobacteria</taxon>
        <taxon>Neisseriales</taxon>
        <taxon>Neisseriaceae</taxon>
        <taxon>Neisseria</taxon>
    </lineage>
</organism>
<proteinExistence type="predicted"/>
<name>A0AAU8VIE6_NEILA</name>
<accession>A0AAU8VIE6</accession>
<gene>
    <name evidence="1" type="ORF">B2G52_11055</name>
</gene>
<dbReference type="AlphaFoldDB" id="A0AAU8VIE6"/>
<sequence length="82" mass="9902">MNLKICPRCNQGILYIFKSKYILKEIILCDECDAMWLKGMKITYGDYDKDFYNYEIFMNQNGVSSPWEEENIFLTPYYENEL</sequence>
<evidence type="ECO:0000313" key="2">
    <source>
        <dbReference type="Proteomes" id="UP000191249"/>
    </source>
</evidence>
<evidence type="ECO:0000313" key="1">
    <source>
        <dbReference type="EMBL" id="ARB05329.1"/>
    </source>
</evidence>
<dbReference type="Proteomes" id="UP000191249">
    <property type="component" value="Chromosome"/>
</dbReference>
<reference evidence="1 2" key="1">
    <citation type="submission" date="2017-03" db="EMBL/GenBank/DDBJ databases">
        <title>N. lactamica Y92-1009 whole genome sequence.</title>
        <authorList>
            <person name="Pandey A.K."/>
            <person name="Read R.C."/>
        </authorList>
    </citation>
    <scope>NUCLEOTIDE SEQUENCE [LARGE SCALE GENOMIC DNA]</scope>
    <source>
        <strain evidence="1 2">Y92-1009</strain>
    </source>
</reference>
<evidence type="ECO:0008006" key="3">
    <source>
        <dbReference type="Google" id="ProtNLM"/>
    </source>
</evidence>
<protein>
    <recommendedName>
        <fullName evidence="3">Transcription factor zinc-finger domain-containing protein</fullName>
    </recommendedName>
</protein>